<proteinExistence type="predicted"/>
<dbReference type="RefSeq" id="WP_144228686.1">
    <property type="nucleotide sequence ID" value="NZ_CBCRVV010000003.1"/>
</dbReference>
<evidence type="ECO:0000256" key="2">
    <source>
        <dbReference type="SAM" id="Phobius"/>
    </source>
</evidence>
<keyword evidence="4" id="KW-1185">Reference proteome</keyword>
<keyword evidence="2" id="KW-1133">Transmembrane helix</keyword>
<evidence type="ECO:0000256" key="1">
    <source>
        <dbReference type="SAM" id="MobiDB-lite"/>
    </source>
</evidence>
<dbReference type="Proteomes" id="UP000315648">
    <property type="component" value="Unassembled WGS sequence"/>
</dbReference>
<protein>
    <submittedName>
        <fullName evidence="3">Uncharacterized protein</fullName>
    </submittedName>
</protein>
<evidence type="ECO:0000313" key="4">
    <source>
        <dbReference type="Proteomes" id="UP000315648"/>
    </source>
</evidence>
<keyword evidence="2" id="KW-0472">Membrane</keyword>
<evidence type="ECO:0000313" key="3">
    <source>
        <dbReference type="EMBL" id="TSJ78345.1"/>
    </source>
</evidence>
<feature type="region of interest" description="Disordered" evidence="1">
    <location>
        <begin position="367"/>
        <end position="399"/>
    </location>
</feature>
<reference evidence="3 4" key="1">
    <citation type="submission" date="2019-07" db="EMBL/GenBank/DDBJ databases">
        <title>Description of 53C-WASEF.</title>
        <authorList>
            <person name="Pitt A."/>
            <person name="Hahn M.W."/>
        </authorList>
    </citation>
    <scope>NUCLEOTIDE SEQUENCE [LARGE SCALE GENOMIC DNA]</scope>
    <source>
        <strain evidence="3 4">53C-WASEF</strain>
    </source>
</reference>
<feature type="region of interest" description="Disordered" evidence="1">
    <location>
        <begin position="300"/>
        <end position="322"/>
    </location>
</feature>
<keyword evidence="2" id="KW-0812">Transmembrane</keyword>
<organism evidence="3 4">
    <name type="scientific">Rariglobus hedericola</name>
    <dbReference type="NCBI Taxonomy" id="2597822"/>
    <lineage>
        <taxon>Bacteria</taxon>
        <taxon>Pseudomonadati</taxon>
        <taxon>Verrucomicrobiota</taxon>
        <taxon>Opitutia</taxon>
        <taxon>Opitutales</taxon>
        <taxon>Opitutaceae</taxon>
        <taxon>Rariglobus</taxon>
    </lineage>
</organism>
<name>A0A556QNX4_9BACT</name>
<accession>A0A556QNX4</accession>
<gene>
    <name evidence="3" type="ORF">FPL22_03305</name>
</gene>
<dbReference type="OrthoDB" id="33045at74201"/>
<dbReference type="AlphaFoldDB" id="A0A556QNX4"/>
<feature type="region of interest" description="Disordered" evidence="1">
    <location>
        <begin position="200"/>
        <end position="275"/>
    </location>
</feature>
<feature type="compositionally biased region" description="Polar residues" evidence="1">
    <location>
        <begin position="260"/>
        <end position="271"/>
    </location>
</feature>
<comment type="caution">
    <text evidence="3">The sequence shown here is derived from an EMBL/GenBank/DDBJ whole genome shotgun (WGS) entry which is preliminary data.</text>
</comment>
<feature type="transmembrane region" description="Helical" evidence="2">
    <location>
        <begin position="84"/>
        <end position="103"/>
    </location>
</feature>
<dbReference type="EMBL" id="VMBG01000001">
    <property type="protein sequence ID" value="TSJ78345.1"/>
    <property type="molecule type" value="Genomic_DNA"/>
</dbReference>
<sequence length="665" mass="70591">MELYPVIESTVRTLIRASEAQLSVYAVSTESGWMIRSWGFSIPAKAVCAAGAADEVEPQETAAATKEDVKYLEHPPKLRHRRRWVALMVTCVVLIGGAAMLFLRSENNDTRATIKPPSARETASIVPDRDQVAEENGPVATIRATAMKDQPPSVASRINPTASLKGLSRTFTGSVVSGAGFSSASAPLAQSESAFGELSADSAAPVGGSAPERAIPVAGRDDGRETATHGAPPPGAATDVPRHRPDATLIAASNKHAQPPSATLHGNTDTRSPIIPFPSALAGAAPFPAPTFQEVIGLQAKPATPPSPSPSLKKPKANSQVSPVVRNATPNAGVAPDQPASDLTANSASALLPVEAQTSDDATNQLYATNSERSRPAKLKSPVSNKGAPDQFSDETSTPNMGVVNLANESFDEPAKTPVEPAALLLTRGQRINDQAPDGSFHETMRLGDWKVVRVRDVVLATWPAVQGSRRTLRAAREQAWAQMEAAVPASFREPRVRMGWSLRLSPSALIAGPPVWRDAASGQPLNDTVINNDVIRLGLGGPSVEKDARLIGTDGREIARLIVSERNRIFDITTTTEVRSSAPWFSVAIEPADKRSGSFAWKSLRPDTWSDRSWAHGREGRNLEVSCYPAVARLVYPIRGALGVVDPTSGWALSCAITLQSAEK</sequence>